<gene>
    <name evidence="2" type="ORF">Golax_010694</name>
</gene>
<dbReference type="EMBL" id="JABEZV010000005">
    <property type="protein sequence ID" value="MBA0711526.1"/>
    <property type="molecule type" value="Genomic_DNA"/>
</dbReference>
<dbReference type="AlphaFoldDB" id="A0A7J8ZI46"/>
<dbReference type="Gene3D" id="3.90.1010.10">
    <property type="match status" value="1"/>
</dbReference>
<organism evidence="2 3">
    <name type="scientific">Gossypium laxum</name>
    <dbReference type="NCBI Taxonomy" id="34288"/>
    <lineage>
        <taxon>Eukaryota</taxon>
        <taxon>Viridiplantae</taxon>
        <taxon>Streptophyta</taxon>
        <taxon>Embryophyta</taxon>
        <taxon>Tracheophyta</taxon>
        <taxon>Spermatophyta</taxon>
        <taxon>Magnoliopsida</taxon>
        <taxon>eudicotyledons</taxon>
        <taxon>Gunneridae</taxon>
        <taxon>Pentapetalae</taxon>
        <taxon>rosids</taxon>
        <taxon>malvids</taxon>
        <taxon>Malvales</taxon>
        <taxon>Malvaceae</taxon>
        <taxon>Malvoideae</taxon>
        <taxon>Gossypium</taxon>
    </lineage>
</organism>
<dbReference type="Pfam" id="PF01592">
    <property type="entry name" value="NifU_N"/>
    <property type="match status" value="1"/>
</dbReference>
<protein>
    <recommendedName>
        <fullName evidence="1">NIF system FeS cluster assembly NifU N-terminal domain-containing protein</fullName>
    </recommendedName>
</protein>
<dbReference type="GO" id="GO:0005506">
    <property type="term" value="F:iron ion binding"/>
    <property type="evidence" value="ECO:0007669"/>
    <property type="project" value="InterPro"/>
</dbReference>
<dbReference type="PANTHER" id="PTHR10093">
    <property type="entry name" value="IRON-SULFUR CLUSTER ASSEMBLY ENZYME NIFU HOMOLOG"/>
    <property type="match status" value="1"/>
</dbReference>
<sequence>MAKMLRLASKWLLGLTSREIPSQPVQIFPRLYHENIVDHYNNPRNVSSFDKKDLNINTSVVGARACGDVMKFYGLENLGHQFDDPSGQESWLVEEKLWIEYCGDPTMDGGDLLKHCSKL</sequence>
<dbReference type="GO" id="GO:0051536">
    <property type="term" value="F:iron-sulfur cluster binding"/>
    <property type="evidence" value="ECO:0007669"/>
    <property type="project" value="InterPro"/>
</dbReference>
<accession>A0A7J8ZI46</accession>
<reference evidence="2 3" key="1">
    <citation type="journal article" date="2019" name="Genome Biol. Evol.">
        <title>Insights into the evolution of the New World diploid cottons (Gossypium, subgenus Houzingenia) based on genome sequencing.</title>
        <authorList>
            <person name="Grover C.E."/>
            <person name="Arick M.A. 2nd"/>
            <person name="Thrash A."/>
            <person name="Conover J.L."/>
            <person name="Sanders W.S."/>
            <person name="Peterson D.G."/>
            <person name="Frelichowski J.E."/>
            <person name="Scheffler J.A."/>
            <person name="Scheffler B.E."/>
            <person name="Wendel J.F."/>
        </authorList>
    </citation>
    <scope>NUCLEOTIDE SEQUENCE [LARGE SCALE GENOMIC DNA]</scope>
    <source>
        <strain evidence="2">4</strain>
        <tissue evidence="2">Leaf</tissue>
    </source>
</reference>
<keyword evidence="3" id="KW-1185">Reference proteome</keyword>
<dbReference type="InterPro" id="IPR002871">
    <property type="entry name" value="NIF_FeS_clus_asmbl_NifU_N"/>
</dbReference>
<evidence type="ECO:0000313" key="3">
    <source>
        <dbReference type="Proteomes" id="UP000593574"/>
    </source>
</evidence>
<evidence type="ECO:0000259" key="1">
    <source>
        <dbReference type="Pfam" id="PF01592"/>
    </source>
</evidence>
<feature type="domain" description="NIF system FeS cluster assembly NifU N-terminal" evidence="1">
    <location>
        <begin position="32"/>
        <end position="73"/>
    </location>
</feature>
<evidence type="ECO:0000313" key="2">
    <source>
        <dbReference type="EMBL" id="MBA0711526.1"/>
    </source>
</evidence>
<dbReference type="CDD" id="cd06664">
    <property type="entry name" value="IscU_like"/>
    <property type="match status" value="1"/>
</dbReference>
<comment type="caution">
    <text evidence="2">The sequence shown here is derived from an EMBL/GenBank/DDBJ whole genome shotgun (WGS) entry which is preliminary data.</text>
</comment>
<proteinExistence type="predicted"/>
<dbReference type="Proteomes" id="UP000593574">
    <property type="component" value="Unassembled WGS sequence"/>
</dbReference>
<dbReference type="SUPFAM" id="SSF82649">
    <property type="entry name" value="SufE/NifU"/>
    <property type="match status" value="1"/>
</dbReference>
<name>A0A7J8ZI46_9ROSI</name>
<dbReference type="GO" id="GO:0016226">
    <property type="term" value="P:iron-sulfur cluster assembly"/>
    <property type="evidence" value="ECO:0007669"/>
    <property type="project" value="InterPro"/>
</dbReference>